<dbReference type="InterPro" id="IPR010918">
    <property type="entry name" value="PurM-like_C_dom"/>
</dbReference>
<dbReference type="FunFam" id="3.30.1330.10:FF:000001">
    <property type="entry name" value="Phosphoribosylformylglycinamidine cyclo-ligase"/>
    <property type="match status" value="1"/>
</dbReference>
<dbReference type="Gene3D" id="3.90.650.10">
    <property type="entry name" value="PurM-like C-terminal domain"/>
    <property type="match status" value="1"/>
</dbReference>
<dbReference type="EC" id="6.3.3.1" evidence="4 15"/>
<evidence type="ECO:0000256" key="7">
    <source>
        <dbReference type="ARBA" id="ARBA00022598"/>
    </source>
</evidence>
<dbReference type="GO" id="GO:0046084">
    <property type="term" value="P:adenine biosynthetic process"/>
    <property type="evidence" value="ECO:0007669"/>
    <property type="project" value="TreeGrafter"/>
</dbReference>
<evidence type="ECO:0000313" key="19">
    <source>
        <dbReference type="EMBL" id="SEO83289.1"/>
    </source>
</evidence>
<dbReference type="SUPFAM" id="SSF55326">
    <property type="entry name" value="PurM N-terminal domain-like"/>
    <property type="match status" value="1"/>
</dbReference>
<evidence type="ECO:0000256" key="16">
    <source>
        <dbReference type="SAM" id="MobiDB-lite"/>
    </source>
</evidence>
<evidence type="ECO:0000256" key="12">
    <source>
        <dbReference type="ARBA" id="ARBA00032931"/>
    </source>
</evidence>
<comment type="similarity">
    <text evidence="3 15">Belongs to the AIR synthase family.</text>
</comment>
<evidence type="ECO:0000256" key="4">
    <source>
        <dbReference type="ARBA" id="ARBA00013047"/>
    </source>
</evidence>
<organism evidence="19 20">
    <name type="scientific">Denitrobacterium detoxificans</name>
    <dbReference type="NCBI Taxonomy" id="79604"/>
    <lineage>
        <taxon>Bacteria</taxon>
        <taxon>Bacillati</taxon>
        <taxon>Actinomycetota</taxon>
        <taxon>Coriobacteriia</taxon>
        <taxon>Eggerthellales</taxon>
        <taxon>Eggerthellaceae</taxon>
        <taxon>Denitrobacterium</taxon>
    </lineage>
</organism>
<dbReference type="InterPro" id="IPR016188">
    <property type="entry name" value="PurM-like_N"/>
</dbReference>
<dbReference type="EMBL" id="FOEC01000008">
    <property type="protein sequence ID" value="SEO83289.1"/>
    <property type="molecule type" value="Genomic_DNA"/>
</dbReference>
<dbReference type="InterPro" id="IPR004733">
    <property type="entry name" value="PurM_cligase"/>
</dbReference>
<evidence type="ECO:0000256" key="1">
    <source>
        <dbReference type="ARBA" id="ARBA00004496"/>
    </source>
</evidence>
<evidence type="ECO:0000256" key="14">
    <source>
        <dbReference type="ARBA" id="ARBA00049057"/>
    </source>
</evidence>
<keyword evidence="9 15" id="KW-0658">Purine biosynthesis</keyword>
<dbReference type="SUPFAM" id="SSF56042">
    <property type="entry name" value="PurM C-terminal domain-like"/>
    <property type="match status" value="1"/>
</dbReference>
<proteinExistence type="inferred from homology"/>
<evidence type="ECO:0000256" key="13">
    <source>
        <dbReference type="ARBA" id="ARBA00033093"/>
    </source>
</evidence>
<reference evidence="20" key="1">
    <citation type="submission" date="2016-10" db="EMBL/GenBank/DDBJ databases">
        <authorList>
            <person name="Varghese N."/>
        </authorList>
    </citation>
    <scope>NUCLEOTIDE SEQUENCE [LARGE SCALE GENOMIC DNA]</scope>
    <source>
        <strain evidence="20">DSM 21843</strain>
    </source>
</reference>
<dbReference type="AlphaFoldDB" id="A0A1H8SWC5"/>
<dbReference type="RefSeq" id="WP_066660879.1">
    <property type="nucleotide sequence ID" value="NZ_CP011402.1"/>
</dbReference>
<dbReference type="InterPro" id="IPR036676">
    <property type="entry name" value="PurM-like_C_sf"/>
</dbReference>
<keyword evidence="7 15" id="KW-0436">Ligase</keyword>
<dbReference type="InterPro" id="IPR036921">
    <property type="entry name" value="PurM-like_N_sf"/>
</dbReference>
<evidence type="ECO:0000256" key="9">
    <source>
        <dbReference type="ARBA" id="ARBA00022755"/>
    </source>
</evidence>
<evidence type="ECO:0000256" key="15">
    <source>
        <dbReference type="HAMAP-Rule" id="MF_00741"/>
    </source>
</evidence>
<evidence type="ECO:0000256" key="6">
    <source>
        <dbReference type="ARBA" id="ARBA00022490"/>
    </source>
</evidence>
<feature type="region of interest" description="Disordered" evidence="16">
    <location>
        <begin position="377"/>
        <end position="412"/>
    </location>
</feature>
<evidence type="ECO:0000256" key="10">
    <source>
        <dbReference type="ARBA" id="ARBA00022840"/>
    </source>
</evidence>
<dbReference type="CDD" id="cd02196">
    <property type="entry name" value="PurM"/>
    <property type="match status" value="1"/>
</dbReference>
<dbReference type="Pfam" id="PF00586">
    <property type="entry name" value="AIRS"/>
    <property type="match status" value="1"/>
</dbReference>
<keyword evidence="20" id="KW-1185">Reference proteome</keyword>
<dbReference type="STRING" id="79604.AAY81_02355"/>
<dbReference type="GO" id="GO:0005524">
    <property type="term" value="F:ATP binding"/>
    <property type="evidence" value="ECO:0007669"/>
    <property type="project" value="UniProtKB-KW"/>
</dbReference>
<evidence type="ECO:0000259" key="17">
    <source>
        <dbReference type="Pfam" id="PF00586"/>
    </source>
</evidence>
<name>A0A1H8SWC5_9ACTN</name>
<accession>A0A1H8SWC5</accession>
<dbReference type="Proteomes" id="UP000182975">
    <property type="component" value="Unassembled WGS sequence"/>
</dbReference>
<dbReference type="NCBIfam" id="TIGR00878">
    <property type="entry name" value="purM"/>
    <property type="match status" value="1"/>
</dbReference>
<evidence type="ECO:0000313" key="20">
    <source>
        <dbReference type="Proteomes" id="UP000182975"/>
    </source>
</evidence>
<evidence type="ECO:0000256" key="2">
    <source>
        <dbReference type="ARBA" id="ARBA00004686"/>
    </source>
</evidence>
<dbReference type="FunFam" id="3.90.650.10:FF:000011">
    <property type="entry name" value="Phosphoribosylformylglycinamidine cyclo-ligase"/>
    <property type="match status" value="1"/>
</dbReference>
<feature type="domain" description="PurM-like N-terminal" evidence="17">
    <location>
        <begin position="79"/>
        <end position="186"/>
    </location>
</feature>
<dbReference type="Pfam" id="PF02769">
    <property type="entry name" value="AIRS_C"/>
    <property type="match status" value="1"/>
</dbReference>
<dbReference type="GO" id="GO:0005829">
    <property type="term" value="C:cytosol"/>
    <property type="evidence" value="ECO:0007669"/>
    <property type="project" value="TreeGrafter"/>
</dbReference>
<dbReference type="PANTHER" id="PTHR10520">
    <property type="entry name" value="TRIFUNCTIONAL PURINE BIOSYNTHETIC PROTEIN ADENOSINE-3-RELATED"/>
    <property type="match status" value="1"/>
</dbReference>
<evidence type="ECO:0000256" key="11">
    <source>
        <dbReference type="ARBA" id="ARBA00031908"/>
    </source>
</evidence>
<evidence type="ECO:0000256" key="5">
    <source>
        <dbReference type="ARBA" id="ARBA00020367"/>
    </source>
</evidence>
<evidence type="ECO:0000256" key="3">
    <source>
        <dbReference type="ARBA" id="ARBA00010280"/>
    </source>
</evidence>
<dbReference type="OrthoDB" id="9777881at2"/>
<feature type="compositionally biased region" description="Basic and acidic residues" evidence="16">
    <location>
        <begin position="395"/>
        <end position="405"/>
    </location>
</feature>
<dbReference type="GO" id="GO:0004637">
    <property type="term" value="F:phosphoribosylamine-glycine ligase activity"/>
    <property type="evidence" value="ECO:0007669"/>
    <property type="project" value="TreeGrafter"/>
</dbReference>
<sequence length="412" mass="43452">MTERITVSAAHADDAPAMPSWVAEDTVTYAQAGVDTAEGARAVDAIKEAVHGTYRPEVVGDIGGFGGLFSIAAAKDMEDPLLVSGTDGVGTKLQVAKLAEKHDTVGIDLVAMCVNDILATGAEPLFFLDYIAIGKLKSEAVAEVVSGIAEGCKQAGCALIGGEMAEHPGVMDPDEYDLSGFCVGVVDRPKMLDPEHVKVGDVLLGLASSGLHSNGYSLARKVCIEGRTHYEVRLPRPSLGGKSVQDAMLAPTRIYVKQVRAAVEANPGAVHALAHITGGGITENLNRALPGNVDALVKVGTWDMEPIIPFVCRAAKLDETEALKTFNMGLGMVLIVEADQADAVKASLEAAGERVFRVGEIVEGTGVVQYENKEALFPELPSDEEQPSVPGAPSPEERTSQRDTFYEEEDGE</sequence>
<gene>
    <name evidence="15" type="primary">purM</name>
    <name evidence="19" type="ORF">SAMN02910314_01320</name>
</gene>
<dbReference type="Gene3D" id="3.30.1330.10">
    <property type="entry name" value="PurM-like, N-terminal domain"/>
    <property type="match status" value="1"/>
</dbReference>
<comment type="catalytic activity">
    <reaction evidence="14 15">
        <text>2-formamido-N(1)-(5-O-phospho-beta-D-ribosyl)acetamidine + ATP = 5-amino-1-(5-phospho-beta-D-ribosyl)imidazole + ADP + phosphate + H(+)</text>
        <dbReference type="Rhea" id="RHEA:23032"/>
        <dbReference type="ChEBI" id="CHEBI:15378"/>
        <dbReference type="ChEBI" id="CHEBI:30616"/>
        <dbReference type="ChEBI" id="CHEBI:43474"/>
        <dbReference type="ChEBI" id="CHEBI:137981"/>
        <dbReference type="ChEBI" id="CHEBI:147287"/>
        <dbReference type="ChEBI" id="CHEBI:456216"/>
        <dbReference type="EC" id="6.3.3.1"/>
    </reaction>
</comment>
<evidence type="ECO:0000259" key="18">
    <source>
        <dbReference type="Pfam" id="PF02769"/>
    </source>
</evidence>
<evidence type="ECO:0000256" key="8">
    <source>
        <dbReference type="ARBA" id="ARBA00022741"/>
    </source>
</evidence>
<dbReference type="HAMAP" id="MF_00741">
    <property type="entry name" value="AIRS"/>
    <property type="match status" value="1"/>
</dbReference>
<feature type="domain" description="PurM-like C-terminal" evidence="18">
    <location>
        <begin position="198"/>
        <end position="366"/>
    </location>
</feature>
<comment type="pathway">
    <text evidence="2 15">Purine metabolism; IMP biosynthesis via de novo pathway; 5-amino-1-(5-phospho-D-ribosyl)imidazole from N(2)-formyl-N(1)-(5-phospho-D-ribosyl)glycinamide: step 2/2.</text>
</comment>
<protein>
    <recommendedName>
        <fullName evidence="5 15">Phosphoribosylformylglycinamidine cyclo-ligase</fullName>
        <ecNumber evidence="4 15">6.3.3.1</ecNumber>
    </recommendedName>
    <alternativeName>
        <fullName evidence="12 15">AIR synthase</fullName>
    </alternativeName>
    <alternativeName>
        <fullName evidence="13 15">AIRS</fullName>
    </alternativeName>
    <alternativeName>
        <fullName evidence="11 15">Phosphoribosyl-aminoimidazole synthetase</fullName>
    </alternativeName>
</protein>
<keyword evidence="10 15" id="KW-0067">ATP-binding</keyword>
<dbReference type="GO" id="GO:0006189">
    <property type="term" value="P:'de novo' IMP biosynthetic process"/>
    <property type="evidence" value="ECO:0007669"/>
    <property type="project" value="UniProtKB-UniRule"/>
</dbReference>
<keyword evidence="8 15" id="KW-0547">Nucleotide-binding</keyword>
<comment type="subcellular location">
    <subcellularLocation>
        <location evidence="1 15">Cytoplasm</location>
    </subcellularLocation>
</comment>
<dbReference type="GO" id="GO:0004641">
    <property type="term" value="F:phosphoribosylformylglycinamidine cyclo-ligase activity"/>
    <property type="evidence" value="ECO:0007669"/>
    <property type="project" value="UniProtKB-UniRule"/>
</dbReference>
<keyword evidence="6 15" id="KW-0963">Cytoplasm</keyword>
<dbReference type="PANTHER" id="PTHR10520:SF12">
    <property type="entry name" value="TRIFUNCTIONAL PURINE BIOSYNTHETIC PROTEIN ADENOSINE-3"/>
    <property type="match status" value="1"/>
</dbReference>
<dbReference type="UniPathway" id="UPA00074">
    <property type="reaction ID" value="UER00129"/>
</dbReference>